<dbReference type="EMBL" id="JAGRRH010000019">
    <property type="protein sequence ID" value="KAG7349020.1"/>
    <property type="molecule type" value="Genomic_DNA"/>
</dbReference>
<dbReference type="PROSITE" id="PS51194">
    <property type="entry name" value="HELICASE_CTER"/>
    <property type="match status" value="1"/>
</dbReference>
<reference evidence="6" key="2">
    <citation type="submission" date="2021-04" db="EMBL/GenBank/DDBJ databases">
        <authorList>
            <person name="Podell S."/>
        </authorList>
    </citation>
    <scope>NUCLEOTIDE SEQUENCE</scope>
    <source>
        <strain evidence="6">Hildebrandi</strain>
    </source>
</reference>
<dbReference type="SMART" id="SM00490">
    <property type="entry name" value="HELICc"/>
    <property type="match status" value="1"/>
</dbReference>
<dbReference type="Pfam" id="PF00271">
    <property type="entry name" value="Helicase_C"/>
    <property type="match status" value="1"/>
</dbReference>
<keyword evidence="2 6" id="KW-0547">Nucleotide-binding</keyword>
<dbReference type="PROSITE" id="PS51192">
    <property type="entry name" value="HELICASE_ATP_BIND_1"/>
    <property type="match status" value="1"/>
</dbReference>
<dbReference type="Pfam" id="PF08482">
    <property type="entry name" value="HrpB_C"/>
    <property type="match status" value="1"/>
</dbReference>
<feature type="region of interest" description="Disordered" evidence="3">
    <location>
        <begin position="732"/>
        <end position="753"/>
    </location>
</feature>
<dbReference type="InterPro" id="IPR014001">
    <property type="entry name" value="Helicase_ATP-bd"/>
</dbReference>
<gene>
    <name evidence="6" type="ORF">IV203_011617</name>
</gene>
<dbReference type="InterPro" id="IPR013689">
    <property type="entry name" value="RNA_helicase_ATP-dep_HrpB_C"/>
</dbReference>
<evidence type="ECO:0000259" key="5">
    <source>
        <dbReference type="PROSITE" id="PS51194"/>
    </source>
</evidence>
<proteinExistence type="predicted"/>
<evidence type="ECO:0000256" key="3">
    <source>
        <dbReference type="SAM" id="MobiDB-lite"/>
    </source>
</evidence>
<keyword evidence="1" id="KW-0378">Hydrolase</keyword>
<keyword evidence="7" id="KW-1185">Reference proteome</keyword>
<evidence type="ECO:0000313" key="6">
    <source>
        <dbReference type="EMBL" id="KAG7349020.1"/>
    </source>
</evidence>
<dbReference type="GO" id="GO:0016787">
    <property type="term" value="F:hydrolase activity"/>
    <property type="evidence" value="ECO:0007669"/>
    <property type="project" value="UniProtKB-KW"/>
</dbReference>
<dbReference type="AlphaFoldDB" id="A0A9K3KTS4"/>
<protein>
    <submittedName>
        <fullName evidence="6">ATP-dependent helicase</fullName>
    </submittedName>
</protein>
<evidence type="ECO:0000256" key="2">
    <source>
        <dbReference type="ARBA" id="ARBA00022806"/>
    </source>
</evidence>
<name>A0A9K3KTS4_9STRA</name>
<feature type="domain" description="Helicase ATP-binding" evidence="4">
    <location>
        <begin position="1"/>
        <end position="90"/>
    </location>
</feature>
<dbReference type="PANTHER" id="PTHR43519:SF1">
    <property type="entry name" value="ATP-DEPENDENT RNA HELICASE HRPB"/>
    <property type="match status" value="1"/>
</dbReference>
<dbReference type="PANTHER" id="PTHR43519">
    <property type="entry name" value="ATP-DEPENDENT RNA HELICASE HRPB"/>
    <property type="match status" value="1"/>
</dbReference>
<dbReference type="GO" id="GO:0004386">
    <property type="term" value="F:helicase activity"/>
    <property type="evidence" value="ECO:0007669"/>
    <property type="project" value="UniProtKB-KW"/>
</dbReference>
<accession>A0A9K3KTS4</accession>
<organism evidence="6 7">
    <name type="scientific">Nitzschia inconspicua</name>
    <dbReference type="NCBI Taxonomy" id="303405"/>
    <lineage>
        <taxon>Eukaryota</taxon>
        <taxon>Sar</taxon>
        <taxon>Stramenopiles</taxon>
        <taxon>Ochrophyta</taxon>
        <taxon>Bacillariophyta</taxon>
        <taxon>Bacillariophyceae</taxon>
        <taxon>Bacillariophycidae</taxon>
        <taxon>Bacillariales</taxon>
        <taxon>Bacillariaceae</taxon>
        <taxon>Nitzschia</taxon>
    </lineage>
</organism>
<dbReference type="CDD" id="cd18791">
    <property type="entry name" value="SF2_C_RHA"/>
    <property type="match status" value="1"/>
</dbReference>
<keyword evidence="2 6" id="KW-0067">ATP-binding</keyword>
<dbReference type="OrthoDB" id="42344at2759"/>
<sequence length="753" mass="82576">MIVVVAPRRVAVRSAAQRMAGMLGQSVGQTVGYAMRDETRTSSNTRILVVTDGVMLNMIQTDPELNGISVVILDEFHERGIGSDTALALTREIQRTVRPDDLRIVVITLLGDTVSPSSTGTKLVNALGGEINCHVIESEGRRFPIQVVHANDVVKMRKRSSNSGGEELAGSRQTVVALKQVPARGDVLVFLPGVTECNKVVAELQSRRDVTDQAGVFALYGSMSKTEQDKVLYPSKSARQRIVVSTPITEASVTLERVTCVVDSGLRREPRCDVDTGMSRLVTTKISKASAIQRAGRAGRVQEGICLRMYTENDFESGLLDQTPPEIFNTDLAPTLLLLAEWGTSTLEEIIQELPFVDRPSEESLEKAKAFLVDIGALRCNKDDRRFVLTDKGRRICEIPCHPRLSMAIVQAENSQEDALLCAAIAASFCLDEDLQGGGSQDLDIRASVVFERSRENLFSSSDGTSTGPDGISRIRSFVPISKDLKSSSEKDLVYTVPSKGYEVRAKRIAAIGQLEISSSPLPRPTGEQVTMALWEAMTGLGGIRKALLQFFPLKDKEAVDELVARIQLDQNLCTESDLLLPWPSWVTHFAKKNDGDSLIENELRTLVEPWLGSVKSLKELDVLSILKGSLSHDQLKYLEAHYPSSVESPDGSMIPIKYAGDGPPTATAKLQRFFGTTKTPTVGPEDNAMSITISMLSPAGRPLAKTSDLPFCWSEVYPSIRLEMRGRYPKHPWPEDPLLATATRKSKKRLDL</sequence>
<reference evidence="6" key="1">
    <citation type="journal article" date="2021" name="Sci. Rep.">
        <title>Diploid genomic architecture of Nitzschia inconspicua, an elite biomass production diatom.</title>
        <authorList>
            <person name="Oliver A."/>
            <person name="Podell S."/>
            <person name="Pinowska A."/>
            <person name="Traller J.C."/>
            <person name="Smith S.R."/>
            <person name="McClure R."/>
            <person name="Beliaev A."/>
            <person name="Bohutskyi P."/>
            <person name="Hill E.A."/>
            <person name="Rabines A."/>
            <person name="Zheng H."/>
            <person name="Allen L.Z."/>
            <person name="Kuo A."/>
            <person name="Grigoriev I.V."/>
            <person name="Allen A.E."/>
            <person name="Hazlebeck D."/>
            <person name="Allen E.E."/>
        </authorList>
    </citation>
    <scope>NUCLEOTIDE SEQUENCE</scope>
    <source>
        <strain evidence="6">Hildebrandi</strain>
    </source>
</reference>
<dbReference type="InterPro" id="IPR001650">
    <property type="entry name" value="Helicase_C-like"/>
</dbReference>
<dbReference type="Proteomes" id="UP000693970">
    <property type="component" value="Unassembled WGS sequence"/>
</dbReference>
<evidence type="ECO:0000259" key="4">
    <source>
        <dbReference type="PROSITE" id="PS51192"/>
    </source>
</evidence>
<feature type="domain" description="Helicase C-terminal" evidence="5">
    <location>
        <begin position="170"/>
        <end position="343"/>
    </location>
</feature>
<comment type="caution">
    <text evidence="6">The sequence shown here is derived from an EMBL/GenBank/DDBJ whole genome shotgun (WGS) entry which is preliminary data.</text>
</comment>
<evidence type="ECO:0000256" key="1">
    <source>
        <dbReference type="ARBA" id="ARBA00022801"/>
    </source>
</evidence>
<evidence type="ECO:0000313" key="7">
    <source>
        <dbReference type="Proteomes" id="UP000693970"/>
    </source>
</evidence>
<keyword evidence="2 6" id="KW-0347">Helicase</keyword>